<proteinExistence type="predicted"/>
<organism evidence="6 7">
    <name type="scientific">Chytriomyces confervae</name>
    <dbReference type="NCBI Taxonomy" id="246404"/>
    <lineage>
        <taxon>Eukaryota</taxon>
        <taxon>Fungi</taxon>
        <taxon>Fungi incertae sedis</taxon>
        <taxon>Chytridiomycota</taxon>
        <taxon>Chytridiomycota incertae sedis</taxon>
        <taxon>Chytridiomycetes</taxon>
        <taxon>Chytridiales</taxon>
        <taxon>Chytriomycetaceae</taxon>
        <taxon>Chytriomyces</taxon>
    </lineage>
</organism>
<name>A0A507FDD4_9FUNG</name>
<dbReference type="PANTHER" id="PTHR45639">
    <property type="entry name" value="HSC70CB, ISOFORM G-RELATED"/>
    <property type="match status" value="1"/>
</dbReference>
<dbReference type="GO" id="GO:0034663">
    <property type="term" value="C:endoplasmic reticulum chaperone complex"/>
    <property type="evidence" value="ECO:0007669"/>
    <property type="project" value="TreeGrafter"/>
</dbReference>
<evidence type="ECO:0000313" key="6">
    <source>
        <dbReference type="EMBL" id="TPX73288.1"/>
    </source>
</evidence>
<keyword evidence="4" id="KW-0143">Chaperone</keyword>
<evidence type="ECO:0000256" key="4">
    <source>
        <dbReference type="ARBA" id="ARBA00023186"/>
    </source>
</evidence>
<feature type="region of interest" description="Disordered" evidence="5">
    <location>
        <begin position="599"/>
        <end position="664"/>
    </location>
</feature>
<dbReference type="GO" id="GO:0140662">
    <property type="term" value="F:ATP-dependent protein folding chaperone"/>
    <property type="evidence" value="ECO:0007669"/>
    <property type="project" value="InterPro"/>
</dbReference>
<dbReference type="Proteomes" id="UP000320333">
    <property type="component" value="Unassembled WGS sequence"/>
</dbReference>
<evidence type="ECO:0000313" key="7">
    <source>
        <dbReference type="Proteomes" id="UP000320333"/>
    </source>
</evidence>
<dbReference type="AlphaFoldDB" id="A0A507FDD4"/>
<evidence type="ECO:0000256" key="3">
    <source>
        <dbReference type="ARBA" id="ARBA00022840"/>
    </source>
</evidence>
<dbReference type="GO" id="GO:0030968">
    <property type="term" value="P:endoplasmic reticulum unfolded protein response"/>
    <property type="evidence" value="ECO:0007669"/>
    <property type="project" value="TreeGrafter"/>
</dbReference>
<feature type="compositionally biased region" description="Basic and acidic residues" evidence="5">
    <location>
        <begin position="926"/>
        <end position="956"/>
    </location>
</feature>
<feature type="compositionally biased region" description="Basic and acidic residues" evidence="5">
    <location>
        <begin position="632"/>
        <end position="645"/>
    </location>
</feature>
<feature type="compositionally biased region" description="Low complexity" evidence="5">
    <location>
        <begin position="892"/>
        <end position="904"/>
    </location>
</feature>
<dbReference type="Gene3D" id="1.20.1270.10">
    <property type="match status" value="1"/>
</dbReference>
<comment type="caution">
    <text evidence="6">The sequence shown here is derived from an EMBL/GenBank/DDBJ whole genome shotgun (WGS) entry which is preliminary data.</text>
</comment>
<protein>
    <submittedName>
        <fullName evidence="6">Uncharacterized protein</fullName>
    </submittedName>
</protein>
<dbReference type="FunFam" id="3.90.640.10:FF:000004">
    <property type="entry name" value="Heat shock 70 kDa protein 4"/>
    <property type="match status" value="1"/>
</dbReference>
<feature type="region of interest" description="Disordered" evidence="5">
    <location>
        <begin position="888"/>
        <end position="956"/>
    </location>
</feature>
<keyword evidence="7" id="KW-1185">Reference proteome</keyword>
<keyword evidence="1" id="KW-0547">Nucleotide-binding</keyword>
<reference evidence="6 7" key="1">
    <citation type="journal article" date="2019" name="Sci. Rep.">
        <title>Comparative genomics of chytrid fungi reveal insights into the obligate biotrophic and pathogenic lifestyle of Synchytrium endobioticum.</title>
        <authorList>
            <person name="van de Vossenberg B.T.L.H."/>
            <person name="Warris S."/>
            <person name="Nguyen H.D.T."/>
            <person name="van Gent-Pelzer M.P.E."/>
            <person name="Joly D.L."/>
            <person name="van de Geest H.C."/>
            <person name="Bonants P.J.M."/>
            <person name="Smith D.S."/>
            <person name="Levesque C.A."/>
            <person name="van der Lee T.A.J."/>
        </authorList>
    </citation>
    <scope>NUCLEOTIDE SEQUENCE [LARGE SCALE GENOMIC DNA]</scope>
    <source>
        <strain evidence="6 7">CBS 675.73</strain>
    </source>
</reference>
<evidence type="ECO:0000256" key="5">
    <source>
        <dbReference type="SAM" id="MobiDB-lite"/>
    </source>
</evidence>
<keyword evidence="3" id="KW-0067">ATP-binding</keyword>
<dbReference type="InterPro" id="IPR029047">
    <property type="entry name" value="HSP70_peptide-bd_sf"/>
</dbReference>
<dbReference type="SUPFAM" id="SSF100934">
    <property type="entry name" value="Heat shock protein 70kD (HSP70), C-terminal subdomain"/>
    <property type="match status" value="1"/>
</dbReference>
<keyword evidence="2" id="KW-0256">Endoplasmic reticulum</keyword>
<feature type="compositionally biased region" description="Basic and acidic residues" evidence="5">
    <location>
        <begin position="599"/>
        <end position="609"/>
    </location>
</feature>
<dbReference type="SUPFAM" id="SSF53067">
    <property type="entry name" value="Actin-like ATPase domain"/>
    <property type="match status" value="2"/>
</dbReference>
<dbReference type="CDD" id="cd10230">
    <property type="entry name" value="ASKHA_NBD_HSP70_HYOU1"/>
    <property type="match status" value="1"/>
</dbReference>
<dbReference type="Pfam" id="PF00012">
    <property type="entry name" value="HSP70"/>
    <property type="match status" value="1"/>
</dbReference>
<dbReference type="Gene3D" id="3.90.640.10">
    <property type="entry name" value="Actin, Chain A, domain 4"/>
    <property type="match status" value="1"/>
</dbReference>
<dbReference type="PANTHER" id="PTHR45639:SF3">
    <property type="entry name" value="HYPOXIA UP-REGULATED PROTEIN 1"/>
    <property type="match status" value="1"/>
</dbReference>
<dbReference type="EMBL" id="QEAP01000196">
    <property type="protein sequence ID" value="TPX73288.1"/>
    <property type="molecule type" value="Genomic_DNA"/>
</dbReference>
<dbReference type="STRING" id="246404.A0A507FDD4"/>
<accession>A0A507FDD4</accession>
<dbReference type="GO" id="GO:0005524">
    <property type="term" value="F:ATP binding"/>
    <property type="evidence" value="ECO:0007669"/>
    <property type="project" value="UniProtKB-KW"/>
</dbReference>
<evidence type="ECO:0000256" key="1">
    <source>
        <dbReference type="ARBA" id="ARBA00022741"/>
    </source>
</evidence>
<dbReference type="OrthoDB" id="10262720at2759"/>
<evidence type="ECO:0000256" key="2">
    <source>
        <dbReference type="ARBA" id="ARBA00022824"/>
    </source>
</evidence>
<dbReference type="InterPro" id="IPR013126">
    <property type="entry name" value="Hsp_70_fam"/>
</dbReference>
<dbReference type="Gene3D" id="3.30.420.40">
    <property type="match status" value="2"/>
</dbReference>
<dbReference type="Gene3D" id="3.30.30.30">
    <property type="match status" value="1"/>
</dbReference>
<sequence>MVFKIVCSDIVIFDELDSHNFHVAVVDAGVSKQGAFEQAPVVRIGNGSNGLTHQRFQRHARLDDGVDDVVDSTKAEPVSVIGIDFGSDWFKVSIVKPGVPLDIVLNRESKRKTDAVVTIRDGIRYFGTDAVALNLLGIQYNDPLAVEYRSIFSNNMVADPLRNTCAFSVTKDGQVYTVEEILAMQLAHAKRQAEISGGESVSGAVITVPAYLVHHERQAILDAAEIAGIRVLQLMNDGTAVALNYIMTRSMKDKETQHHIFFDMGAGSTTATLAKFTATKVKKDIIPEIEILAVGYDRKLGGRTIDVKLQKHLAKIFMKSPAGSKSKEPIIGNARSMARLLKEANRVKQILSANTETIASVEGLHEEIDFKYKISRAELEELCGNYFQKVLEPIKNVLKQSDLSIKKLDSLVLVGGAVRIPAVQSALRELIGEEKIAANVNQDEANVLGAGFRAAGISKQFKVREIRIKDAVLAPIEVIYNLEAGEDQTKGRETHTTLFHTNSSVPSKKLMNFKRVSDFSFSLAYKNAKTPIFSAKVSGLGAAITKHKDSVKEAPKVKAQIELSESMMVNVEHITAHFEVAQTGKDGGSIKDWLFGSKKDKAADGKGGNDDTEDVKEEVDDKKKPKTTSTPVKKEKKDEATDGKSSDASPTASPTPEPDTKKVTTEKMKLTFDIEYNTLSPLTDEVKSAAKKRFAVMDEEDAARRAREEAMNNLEAFIYSSQDFLESETLLLVSTESQRETFSVQVAESQTWLDDFAFEAATKELSDKLKDLKSARASMYSRVQELGRRPIAIAAYRELVSKADELLTGLQVNVTIEDNAYFGLYNATEFDAGFAKLQEYSTWLTDKEAEQAKVAPHDTPAYRAKEIDLKREELMQYLSRNFMRLPKKVPAKPKTTSVKVPKPETATDDAGAQTSAETPAPAASEEETKAKDSKSGEEPKEDKKTSSEEAGSREEL</sequence>
<dbReference type="InterPro" id="IPR029048">
    <property type="entry name" value="HSP70_C_sf"/>
</dbReference>
<gene>
    <name evidence="6" type="ORF">CcCBS67573_g05444</name>
</gene>
<dbReference type="Gene3D" id="2.60.34.10">
    <property type="entry name" value="Substrate Binding Domain Of DNAk, Chain A, domain 1"/>
    <property type="match status" value="1"/>
</dbReference>
<dbReference type="PRINTS" id="PR00301">
    <property type="entry name" value="HEATSHOCK70"/>
</dbReference>
<dbReference type="InterPro" id="IPR043129">
    <property type="entry name" value="ATPase_NBD"/>
</dbReference>